<dbReference type="SUPFAM" id="SSF50998">
    <property type="entry name" value="Quinoprotein alcohol dehydrogenase-like"/>
    <property type="match status" value="1"/>
</dbReference>
<dbReference type="Pfam" id="PF13360">
    <property type="entry name" value="PQQ_2"/>
    <property type="match status" value="1"/>
</dbReference>
<organism evidence="2 3">
    <name type="scientific">Gloeobacter kilaueensis (strain ATCC BAA-2537 / CCAP 1431/1 / ULC 316 / JS1)</name>
    <dbReference type="NCBI Taxonomy" id="1183438"/>
    <lineage>
        <taxon>Bacteria</taxon>
        <taxon>Bacillati</taxon>
        <taxon>Cyanobacteriota</taxon>
        <taxon>Cyanophyceae</taxon>
        <taxon>Gloeobacterales</taxon>
        <taxon>Gloeobacteraceae</taxon>
        <taxon>Gloeobacter</taxon>
    </lineage>
</organism>
<evidence type="ECO:0000259" key="1">
    <source>
        <dbReference type="Pfam" id="PF13360"/>
    </source>
</evidence>
<accession>U5QM44</accession>
<evidence type="ECO:0000313" key="2">
    <source>
        <dbReference type="EMBL" id="AGY59943.1"/>
    </source>
</evidence>
<keyword evidence="3" id="KW-1185">Reference proteome</keyword>
<dbReference type="STRING" id="1183438.GKIL_3697"/>
<gene>
    <name evidence="2" type="ORF">GKIL_3697</name>
</gene>
<dbReference type="EMBL" id="CP003587">
    <property type="protein sequence ID" value="AGY59943.1"/>
    <property type="molecule type" value="Genomic_DNA"/>
</dbReference>
<dbReference type="Proteomes" id="UP000017396">
    <property type="component" value="Chromosome"/>
</dbReference>
<dbReference type="PATRIC" id="fig|1183438.3.peg.3633"/>
<sequence>MKLFSRFEGILTDSFQTDQSCFFQIFGLTVASVFLSAGSAVAQVDVLTYHNDNARTGQNLSETILTPANVNFATFGKLFTIPVDGKVDAQPLYKSALAIPGKGTRNVLFVATEHDSVYAFDADTGTQLWQVSLLKSGEVPSDPRRCDQVTPEIGVTSTPVIDLAAGPRGALYAVAMSKDGAGNYYQRLHALDITTGKELFGGPQTIAASYPGTGAGSTDGTVPFDPKQYKERAGLLLLGGVVYTSWASHCDISPYTGWVIGYSGKTLAKVSTLNLTPNGEDGAIWASGGAPATDGSNIYVMTGNGTFDTTLNGRGFPIDNNFGNAILKLSAGSRRLKVADYFTMYNTVAESRIDQDLGSGGILVLPDFTDAQGSTRRLALGAGKDQNIYVVDRDNLGKFNPTDNSNIYQELPLALADAEFGTPAYFKGTVYFGAINDVIKAFSITDARLSTTPVSRSANTFVYPGTTPSISANGTADAILWAAENTTSATLHAYDATNLSRELYNSNQAPNGRDQFGTGNKFIVPTVANGKVYVGTTDSVGVFGLLP</sequence>
<protein>
    <submittedName>
        <fullName evidence="2">Outer membrane biogenesis protein BamB</fullName>
    </submittedName>
</protein>
<dbReference type="OrthoDB" id="474412at2"/>
<dbReference type="InterPro" id="IPR018391">
    <property type="entry name" value="PQQ_b-propeller_rpt"/>
</dbReference>
<dbReference type="Gene3D" id="2.140.10.10">
    <property type="entry name" value="Quinoprotein alcohol dehydrogenase-like superfamily"/>
    <property type="match status" value="1"/>
</dbReference>
<proteinExistence type="predicted"/>
<dbReference type="SMART" id="SM00564">
    <property type="entry name" value="PQQ"/>
    <property type="match status" value="2"/>
</dbReference>
<dbReference type="AlphaFoldDB" id="U5QM44"/>
<evidence type="ECO:0000313" key="3">
    <source>
        <dbReference type="Proteomes" id="UP000017396"/>
    </source>
</evidence>
<name>U5QM44_GLOK1</name>
<reference evidence="2 3" key="1">
    <citation type="journal article" date="2013" name="PLoS ONE">
        <title>Cultivation and Complete Genome Sequencing of Gloeobacter kilaueensis sp. nov., from a Lava Cave in Kilauea Caldera, Hawai'i.</title>
        <authorList>
            <person name="Saw J.H."/>
            <person name="Schatz M."/>
            <person name="Brown M.V."/>
            <person name="Kunkel D.D."/>
            <person name="Foster J.S."/>
            <person name="Shick H."/>
            <person name="Christensen S."/>
            <person name="Hou S."/>
            <person name="Wan X."/>
            <person name="Donachie S.P."/>
        </authorList>
    </citation>
    <scope>NUCLEOTIDE SEQUENCE [LARGE SCALE GENOMIC DNA]</scope>
    <source>
        <strain evidence="3">JS</strain>
    </source>
</reference>
<dbReference type="InterPro" id="IPR002372">
    <property type="entry name" value="PQQ_rpt_dom"/>
</dbReference>
<feature type="domain" description="Pyrrolo-quinoline quinone repeat" evidence="1">
    <location>
        <begin position="115"/>
        <end position="200"/>
    </location>
</feature>
<dbReference type="eggNOG" id="COG1520">
    <property type="taxonomic scope" value="Bacteria"/>
</dbReference>
<dbReference type="InterPro" id="IPR011047">
    <property type="entry name" value="Quinoprotein_ADH-like_sf"/>
</dbReference>
<dbReference type="HOGENOM" id="CLU_021031_0_0_3"/>
<dbReference type="KEGG" id="glj:GKIL_3697"/>